<keyword evidence="5" id="KW-0206">Cytoskeleton</keyword>
<keyword evidence="4" id="KW-0677">Repeat</keyword>
<evidence type="ECO:0000256" key="8">
    <source>
        <dbReference type="SAM" id="MobiDB-lite"/>
    </source>
</evidence>
<comment type="subcellular location">
    <subcellularLocation>
        <location evidence="2">Cell projection</location>
    </subcellularLocation>
    <subcellularLocation>
        <location evidence="1">Cytoplasm</location>
        <location evidence="1">Cytoskeleton</location>
    </subcellularLocation>
</comment>
<comment type="similarity">
    <text evidence="7">Belongs to the TRAFAC class myosin-kinesin ATPase superfamily. Myosin family.</text>
</comment>
<evidence type="ECO:0000256" key="3">
    <source>
        <dbReference type="ARBA" id="ARBA00022490"/>
    </source>
</evidence>
<dbReference type="GO" id="GO:0016459">
    <property type="term" value="C:myosin complex"/>
    <property type="evidence" value="ECO:0007669"/>
    <property type="project" value="UniProtKB-KW"/>
</dbReference>
<dbReference type="GO" id="GO:0030832">
    <property type="term" value="P:regulation of actin filament length"/>
    <property type="evidence" value="ECO:0007669"/>
    <property type="project" value="TreeGrafter"/>
</dbReference>
<keyword evidence="7" id="KW-0009">Actin-binding</keyword>
<feature type="domain" description="Myosin motor" evidence="9">
    <location>
        <begin position="1"/>
        <end position="144"/>
    </location>
</feature>
<feature type="non-terminal residue" evidence="10">
    <location>
        <position position="144"/>
    </location>
</feature>
<accession>A0A820MJ35</accession>
<dbReference type="EMBL" id="CAJOAZ010023392">
    <property type="protein sequence ID" value="CAF4374998.1"/>
    <property type="molecule type" value="Genomic_DNA"/>
</dbReference>
<sequence length="144" mass="16372">HSHCKNHPRYIKPRGNETAFGIHHYAGKVVYDARGFLEKNRDNLSANLIECMEKSGIELISYLFTVNDDTSSPPITLGSSASPSGNMNKLKSTTLHPMRRPKSFDIERTKENFSQKTAKSLRQESRPFKSNTIQKERFSQNTVT</sequence>
<evidence type="ECO:0000313" key="10">
    <source>
        <dbReference type="EMBL" id="CAF4374998.1"/>
    </source>
</evidence>
<feature type="compositionally biased region" description="Basic and acidic residues" evidence="8">
    <location>
        <begin position="102"/>
        <end position="113"/>
    </location>
</feature>
<dbReference type="Proteomes" id="UP000663844">
    <property type="component" value="Unassembled WGS sequence"/>
</dbReference>
<dbReference type="InterPro" id="IPR027417">
    <property type="entry name" value="P-loop_NTPase"/>
</dbReference>
<evidence type="ECO:0000256" key="5">
    <source>
        <dbReference type="ARBA" id="ARBA00023212"/>
    </source>
</evidence>
<comment type="caution">
    <text evidence="10">The sequence shown here is derived from an EMBL/GenBank/DDBJ whole genome shotgun (WGS) entry which is preliminary data.</text>
</comment>
<feature type="compositionally biased region" description="Polar residues" evidence="8">
    <location>
        <begin position="128"/>
        <end position="144"/>
    </location>
</feature>
<keyword evidence="7" id="KW-0518">Myosin</keyword>
<evidence type="ECO:0000256" key="7">
    <source>
        <dbReference type="PROSITE-ProRule" id="PRU00782"/>
    </source>
</evidence>
<dbReference type="PROSITE" id="PS51456">
    <property type="entry name" value="MYOSIN_MOTOR"/>
    <property type="match status" value="1"/>
</dbReference>
<dbReference type="GO" id="GO:0000146">
    <property type="term" value="F:microfilament motor activity"/>
    <property type="evidence" value="ECO:0007669"/>
    <property type="project" value="TreeGrafter"/>
</dbReference>
<name>A0A820MJ35_9BILA</name>
<dbReference type="PANTHER" id="PTHR46256:SF3">
    <property type="entry name" value="MYOSIN MOTOR DOMAIN-CONTAINING PROTEIN"/>
    <property type="match status" value="1"/>
</dbReference>
<dbReference type="GO" id="GO:0005524">
    <property type="term" value="F:ATP binding"/>
    <property type="evidence" value="ECO:0007669"/>
    <property type="project" value="InterPro"/>
</dbReference>
<feature type="non-terminal residue" evidence="10">
    <location>
        <position position="1"/>
    </location>
</feature>
<dbReference type="GO" id="GO:0004674">
    <property type="term" value="F:protein serine/threonine kinase activity"/>
    <property type="evidence" value="ECO:0007669"/>
    <property type="project" value="TreeGrafter"/>
</dbReference>
<keyword evidence="7" id="KW-0505">Motor protein</keyword>
<dbReference type="InterPro" id="IPR001609">
    <property type="entry name" value="Myosin_head_motor_dom-like"/>
</dbReference>
<dbReference type="GO" id="GO:0042995">
    <property type="term" value="C:cell projection"/>
    <property type="evidence" value="ECO:0007669"/>
    <property type="project" value="UniProtKB-SubCell"/>
</dbReference>
<dbReference type="AlphaFoldDB" id="A0A820MJ35"/>
<evidence type="ECO:0000313" key="11">
    <source>
        <dbReference type="Proteomes" id="UP000663844"/>
    </source>
</evidence>
<dbReference type="InterPro" id="IPR052409">
    <property type="entry name" value="Myosin-III_kinase_activity"/>
</dbReference>
<keyword evidence="6" id="KW-0966">Cell projection</keyword>
<feature type="region of interest" description="Disordered" evidence="8">
    <location>
        <begin position="73"/>
        <end position="144"/>
    </location>
</feature>
<dbReference type="Pfam" id="PF00063">
    <property type="entry name" value="Myosin_head"/>
    <property type="match status" value="1"/>
</dbReference>
<comment type="caution">
    <text evidence="7">Lacks conserved residue(s) required for the propagation of feature annotation.</text>
</comment>
<dbReference type="Gene3D" id="1.20.58.530">
    <property type="match status" value="1"/>
</dbReference>
<reference evidence="10" key="1">
    <citation type="submission" date="2021-02" db="EMBL/GenBank/DDBJ databases">
        <authorList>
            <person name="Nowell W R."/>
        </authorList>
    </citation>
    <scope>NUCLEOTIDE SEQUENCE</scope>
</reference>
<evidence type="ECO:0000256" key="2">
    <source>
        <dbReference type="ARBA" id="ARBA00004316"/>
    </source>
</evidence>
<feature type="compositionally biased region" description="Polar residues" evidence="8">
    <location>
        <begin position="73"/>
        <end position="95"/>
    </location>
</feature>
<protein>
    <recommendedName>
        <fullName evidence="9">Myosin motor domain-containing protein</fullName>
    </recommendedName>
</protein>
<evidence type="ECO:0000259" key="9">
    <source>
        <dbReference type="PROSITE" id="PS51456"/>
    </source>
</evidence>
<evidence type="ECO:0000256" key="6">
    <source>
        <dbReference type="ARBA" id="ARBA00023273"/>
    </source>
</evidence>
<organism evidence="10 11">
    <name type="scientific">Adineta steineri</name>
    <dbReference type="NCBI Taxonomy" id="433720"/>
    <lineage>
        <taxon>Eukaryota</taxon>
        <taxon>Metazoa</taxon>
        <taxon>Spiralia</taxon>
        <taxon>Gnathifera</taxon>
        <taxon>Rotifera</taxon>
        <taxon>Eurotatoria</taxon>
        <taxon>Bdelloidea</taxon>
        <taxon>Adinetida</taxon>
        <taxon>Adinetidae</taxon>
        <taxon>Adineta</taxon>
    </lineage>
</organism>
<proteinExistence type="inferred from homology"/>
<dbReference type="SUPFAM" id="SSF52540">
    <property type="entry name" value="P-loop containing nucleoside triphosphate hydrolases"/>
    <property type="match status" value="1"/>
</dbReference>
<dbReference type="GO" id="GO:0003779">
    <property type="term" value="F:actin binding"/>
    <property type="evidence" value="ECO:0007669"/>
    <property type="project" value="UniProtKB-KW"/>
</dbReference>
<evidence type="ECO:0000256" key="1">
    <source>
        <dbReference type="ARBA" id="ARBA00004245"/>
    </source>
</evidence>
<evidence type="ECO:0000256" key="4">
    <source>
        <dbReference type="ARBA" id="ARBA00022737"/>
    </source>
</evidence>
<keyword evidence="3" id="KW-0963">Cytoplasm</keyword>
<gene>
    <name evidence="10" type="ORF">OXD698_LOCUS50053</name>
</gene>
<dbReference type="PANTHER" id="PTHR46256">
    <property type="entry name" value="AGAP011099-PA"/>
    <property type="match status" value="1"/>
</dbReference>